<dbReference type="InterPro" id="IPR011009">
    <property type="entry name" value="Kinase-like_dom_sf"/>
</dbReference>
<dbReference type="PANTHER" id="PTHR24346">
    <property type="entry name" value="MAP/MICROTUBULE AFFINITY-REGULATING KINASE"/>
    <property type="match status" value="1"/>
</dbReference>
<dbReference type="InterPro" id="IPR000719">
    <property type="entry name" value="Prot_kinase_dom"/>
</dbReference>
<dbReference type="Pfam" id="PF00069">
    <property type="entry name" value="Pkinase"/>
    <property type="match status" value="1"/>
</dbReference>
<dbReference type="OrthoDB" id="193931at2759"/>
<keyword evidence="10" id="KW-1185">Reference proteome</keyword>
<dbReference type="PANTHER" id="PTHR24346:SF82">
    <property type="entry name" value="KP78A-RELATED"/>
    <property type="match status" value="1"/>
</dbReference>
<dbReference type="CDD" id="cd14003">
    <property type="entry name" value="STKc_AMPK-like"/>
    <property type="match status" value="1"/>
</dbReference>
<protein>
    <submittedName>
        <fullName evidence="9">CAMK family protein kinase</fullName>
    </submittedName>
</protein>
<dbReference type="InterPro" id="IPR017441">
    <property type="entry name" value="Protein_kinase_ATP_BS"/>
</dbReference>
<dbReference type="AlphaFoldDB" id="A0A1J4KCU3"/>
<dbReference type="PROSITE" id="PS00107">
    <property type="entry name" value="PROTEIN_KINASE_ATP"/>
    <property type="match status" value="1"/>
</dbReference>
<dbReference type="VEuPathDB" id="TrichDB:TRFO_21891"/>
<organism evidence="9 10">
    <name type="scientific">Tritrichomonas foetus</name>
    <dbReference type="NCBI Taxonomy" id="1144522"/>
    <lineage>
        <taxon>Eukaryota</taxon>
        <taxon>Metamonada</taxon>
        <taxon>Parabasalia</taxon>
        <taxon>Tritrichomonadida</taxon>
        <taxon>Tritrichomonadidae</taxon>
        <taxon>Tritrichomonas</taxon>
    </lineage>
</organism>
<evidence type="ECO:0000256" key="1">
    <source>
        <dbReference type="ARBA" id="ARBA00022527"/>
    </source>
</evidence>
<keyword evidence="2" id="KW-0808">Transferase</keyword>
<dbReference type="EMBL" id="MLAK01000644">
    <property type="protein sequence ID" value="OHT09247.1"/>
    <property type="molecule type" value="Genomic_DNA"/>
</dbReference>
<comment type="similarity">
    <text evidence="7">Belongs to the protein kinase superfamily.</text>
</comment>
<dbReference type="GO" id="GO:0004674">
    <property type="term" value="F:protein serine/threonine kinase activity"/>
    <property type="evidence" value="ECO:0007669"/>
    <property type="project" value="UniProtKB-KW"/>
</dbReference>
<evidence type="ECO:0000256" key="6">
    <source>
        <dbReference type="PROSITE-ProRule" id="PRU10141"/>
    </source>
</evidence>
<reference evidence="9" key="1">
    <citation type="submission" date="2016-10" db="EMBL/GenBank/DDBJ databases">
        <authorList>
            <person name="Benchimol M."/>
            <person name="Almeida L.G."/>
            <person name="Vasconcelos A.T."/>
            <person name="Perreira-Neves A."/>
            <person name="Rosa I.A."/>
            <person name="Tasca T."/>
            <person name="Bogo M.R."/>
            <person name="de Souza W."/>
        </authorList>
    </citation>
    <scope>NUCLEOTIDE SEQUENCE [LARGE SCALE GENOMIC DNA]</scope>
    <source>
        <strain evidence="9">K</strain>
    </source>
</reference>
<dbReference type="GO" id="GO:0035556">
    <property type="term" value="P:intracellular signal transduction"/>
    <property type="evidence" value="ECO:0007669"/>
    <property type="project" value="TreeGrafter"/>
</dbReference>
<feature type="binding site" evidence="6">
    <location>
        <position position="45"/>
    </location>
    <ligand>
        <name>ATP</name>
        <dbReference type="ChEBI" id="CHEBI:30616"/>
    </ligand>
</feature>
<gene>
    <name evidence="9" type="ORF">TRFO_21891</name>
</gene>
<dbReference type="Gene3D" id="1.10.510.10">
    <property type="entry name" value="Transferase(Phosphotransferase) domain 1"/>
    <property type="match status" value="1"/>
</dbReference>
<dbReference type="SUPFAM" id="SSF56112">
    <property type="entry name" value="Protein kinase-like (PK-like)"/>
    <property type="match status" value="1"/>
</dbReference>
<dbReference type="SMART" id="SM00220">
    <property type="entry name" value="S_TKc"/>
    <property type="match status" value="1"/>
</dbReference>
<evidence type="ECO:0000256" key="5">
    <source>
        <dbReference type="ARBA" id="ARBA00022840"/>
    </source>
</evidence>
<evidence type="ECO:0000256" key="7">
    <source>
        <dbReference type="RuleBase" id="RU000304"/>
    </source>
</evidence>
<dbReference type="FunFam" id="1.10.510.10:FF:000271">
    <property type="entry name" value="Non-specific serine/threonine protein kinase"/>
    <property type="match status" value="1"/>
</dbReference>
<proteinExistence type="inferred from homology"/>
<evidence type="ECO:0000259" key="8">
    <source>
        <dbReference type="PROSITE" id="PS50011"/>
    </source>
</evidence>
<dbReference type="InterPro" id="IPR008271">
    <property type="entry name" value="Ser/Thr_kinase_AS"/>
</dbReference>
<dbReference type="Proteomes" id="UP000179807">
    <property type="component" value="Unassembled WGS sequence"/>
</dbReference>
<dbReference type="GeneID" id="94836956"/>
<evidence type="ECO:0000256" key="2">
    <source>
        <dbReference type="ARBA" id="ARBA00022679"/>
    </source>
</evidence>
<keyword evidence="1 7" id="KW-0723">Serine/threonine-protein kinase</keyword>
<keyword evidence="5 6" id="KW-0067">ATP-binding</keyword>
<sequence length="348" mass="39259">MSLNQTIVAPSRIGNFIFKGTVGSGAFSVVKLSYHIELKEFFACKIVPRNRINTDDLEQRFESEIRINQQMHHQGVVQIVDLLRDDMNYYIFMEFCPNGELFKYIVDRSRLSEPEAAHFMFQFLDAINYVHSLGVAHRDLKPENLLLDPSGRLKISDFGLSKFVGASGIVSTPCGSPCYASPECLSGTSYDGRKSDIWSIGVIMFAMVTGQLPWTKRNQAQLFNQIRRGDYIIPDFLSLDCRELLSKLLTVDASERISIQDALDHSWIKRHVGSDISDLQNSFTLVSLKKVDQFFDNTVYHDASVEKENIEGPLSQRNISFNSATRAITLKNVFPSAPSRARGANLSQ</sequence>
<dbReference type="GO" id="GO:0005524">
    <property type="term" value="F:ATP binding"/>
    <property type="evidence" value="ECO:0007669"/>
    <property type="project" value="UniProtKB-UniRule"/>
</dbReference>
<dbReference type="GO" id="GO:0005737">
    <property type="term" value="C:cytoplasm"/>
    <property type="evidence" value="ECO:0007669"/>
    <property type="project" value="TreeGrafter"/>
</dbReference>
<dbReference type="PROSITE" id="PS00108">
    <property type="entry name" value="PROTEIN_KINASE_ST"/>
    <property type="match status" value="1"/>
</dbReference>
<evidence type="ECO:0000313" key="10">
    <source>
        <dbReference type="Proteomes" id="UP000179807"/>
    </source>
</evidence>
<accession>A0A1J4KCU3</accession>
<evidence type="ECO:0000256" key="4">
    <source>
        <dbReference type="ARBA" id="ARBA00022777"/>
    </source>
</evidence>
<name>A0A1J4KCU3_9EUKA</name>
<evidence type="ECO:0000256" key="3">
    <source>
        <dbReference type="ARBA" id="ARBA00022741"/>
    </source>
</evidence>
<keyword evidence="4 9" id="KW-0418">Kinase</keyword>
<keyword evidence="3 6" id="KW-0547">Nucleotide-binding</keyword>
<evidence type="ECO:0000313" key="9">
    <source>
        <dbReference type="EMBL" id="OHT09247.1"/>
    </source>
</evidence>
<dbReference type="PROSITE" id="PS50011">
    <property type="entry name" value="PROTEIN_KINASE_DOM"/>
    <property type="match status" value="1"/>
</dbReference>
<feature type="domain" description="Protein kinase" evidence="8">
    <location>
        <begin position="16"/>
        <end position="268"/>
    </location>
</feature>
<comment type="caution">
    <text evidence="9">The sequence shown here is derived from an EMBL/GenBank/DDBJ whole genome shotgun (WGS) entry which is preliminary data.</text>
</comment>
<dbReference type="RefSeq" id="XP_068362383.1">
    <property type="nucleotide sequence ID" value="XM_068502252.1"/>
</dbReference>